<dbReference type="EMBL" id="VLTM01000073">
    <property type="protein sequence ID" value="KAA0157975.1"/>
    <property type="molecule type" value="Genomic_DNA"/>
</dbReference>
<feature type="transmembrane region" description="Helical" evidence="1">
    <location>
        <begin position="72"/>
        <end position="91"/>
    </location>
</feature>
<proteinExistence type="predicted"/>
<evidence type="ECO:0000313" key="8">
    <source>
        <dbReference type="Proteomes" id="UP000324907"/>
    </source>
</evidence>
<organism evidence="3 7">
    <name type="scientific">Cafeteria roenbergensis</name>
    <name type="common">Marine flagellate</name>
    <dbReference type="NCBI Taxonomy" id="33653"/>
    <lineage>
        <taxon>Eukaryota</taxon>
        <taxon>Sar</taxon>
        <taxon>Stramenopiles</taxon>
        <taxon>Bigyra</taxon>
        <taxon>Opalozoa</taxon>
        <taxon>Bicosoecida</taxon>
        <taxon>Cafeteriaceae</taxon>
        <taxon>Cafeteria</taxon>
    </lineage>
</organism>
<dbReference type="Proteomes" id="UP000322899">
    <property type="component" value="Unassembled WGS sequence"/>
</dbReference>
<keyword evidence="1" id="KW-0812">Transmembrane</keyword>
<protein>
    <submittedName>
        <fullName evidence="3">Uncharacterized protein</fullName>
    </submittedName>
</protein>
<dbReference type="Proteomes" id="UP000324907">
    <property type="component" value="Unassembled WGS sequence"/>
</dbReference>
<evidence type="ECO:0000313" key="5">
    <source>
        <dbReference type="EMBL" id="KAA0171746.1"/>
    </source>
</evidence>
<evidence type="ECO:0000313" key="9">
    <source>
        <dbReference type="Proteomes" id="UP000325113"/>
    </source>
</evidence>
<evidence type="ECO:0000313" key="4">
    <source>
        <dbReference type="EMBL" id="KAA0157975.1"/>
    </source>
</evidence>
<keyword evidence="1" id="KW-0472">Membrane</keyword>
<evidence type="ECO:0000313" key="2">
    <source>
        <dbReference type="EMBL" id="KAA0147588.1"/>
    </source>
</evidence>
<dbReference type="EMBL" id="VLTL01000280">
    <property type="protein sequence ID" value="KAA0147588.1"/>
    <property type="molecule type" value="Genomic_DNA"/>
</dbReference>
<keyword evidence="1" id="KW-1133">Transmembrane helix</keyword>
<dbReference type="OrthoDB" id="10373983at2759"/>
<dbReference type="EMBL" id="VLTO01000052">
    <property type="protein sequence ID" value="KAA0171746.1"/>
    <property type="molecule type" value="Genomic_DNA"/>
</dbReference>
<sequence>MAAAHNIVEIKGLHDRTSGTAPAAVMSVLRSAKDGAIVWFLNSALRSFKQERAALAPGAVICPEKTWARTRAMLGVTAAPVVGSFVAFTVVQRAVIGQGVDPVGVTSVLAPAAALVVPNLAFMASRGGIKVNPFLVGTAYATVVAEIYRQLGTRSYKYNMGRKNGL</sequence>
<evidence type="ECO:0000313" key="3">
    <source>
        <dbReference type="EMBL" id="KAA0149950.1"/>
    </source>
</evidence>
<reference evidence="6 7" key="1">
    <citation type="submission" date="2019-07" db="EMBL/GenBank/DDBJ databases">
        <title>Genomes of Cafeteria roenbergensis.</title>
        <authorList>
            <person name="Fischer M.G."/>
            <person name="Hackl T."/>
            <person name="Roman M."/>
        </authorList>
    </citation>
    <scope>NUCLEOTIDE SEQUENCE [LARGE SCALE GENOMIC DNA]</scope>
    <source>
        <strain evidence="3 7">BVI</strain>
        <strain evidence="4 9">Cflag</strain>
        <strain evidence="5 6">E4-10P</strain>
        <strain evidence="2 8">RCC970-E3</strain>
    </source>
</reference>
<comment type="caution">
    <text evidence="3">The sequence shown here is derived from an EMBL/GenBank/DDBJ whole genome shotgun (WGS) entry which is preliminary data.</text>
</comment>
<evidence type="ECO:0000313" key="7">
    <source>
        <dbReference type="Proteomes" id="UP000323011"/>
    </source>
</evidence>
<dbReference type="Proteomes" id="UP000325113">
    <property type="component" value="Unassembled WGS sequence"/>
</dbReference>
<evidence type="ECO:0000256" key="1">
    <source>
        <dbReference type="SAM" id="Phobius"/>
    </source>
</evidence>
<accession>A0A5A8CD05</accession>
<keyword evidence="7" id="KW-1185">Reference proteome</keyword>
<dbReference type="AlphaFoldDB" id="A0A5A8CD05"/>
<gene>
    <name evidence="5" type="ORF">FNF27_06253</name>
    <name evidence="2" type="ORF">FNF28_07554</name>
    <name evidence="3" type="ORF">FNF29_05570</name>
    <name evidence="4" type="ORF">FNF31_05615</name>
</gene>
<evidence type="ECO:0000313" key="6">
    <source>
        <dbReference type="Proteomes" id="UP000322899"/>
    </source>
</evidence>
<name>A0A5A8CD05_CAFRO</name>
<feature type="transmembrane region" description="Helical" evidence="1">
    <location>
        <begin position="103"/>
        <end position="122"/>
    </location>
</feature>
<dbReference type="Proteomes" id="UP000323011">
    <property type="component" value="Unassembled WGS sequence"/>
</dbReference>
<dbReference type="EMBL" id="VLTN01000038">
    <property type="protein sequence ID" value="KAA0149950.1"/>
    <property type="molecule type" value="Genomic_DNA"/>
</dbReference>